<gene>
    <name evidence="2" type="ORF">EGYM00163_LOCUS7215</name>
</gene>
<evidence type="ECO:0000256" key="1">
    <source>
        <dbReference type="SAM" id="MobiDB-lite"/>
    </source>
</evidence>
<evidence type="ECO:0000313" key="2">
    <source>
        <dbReference type="EMBL" id="CAE0796095.1"/>
    </source>
</evidence>
<dbReference type="EMBL" id="HBJA01022545">
    <property type="protein sequence ID" value="CAE0796095.1"/>
    <property type="molecule type" value="Transcribed_RNA"/>
</dbReference>
<organism evidence="2">
    <name type="scientific">Eutreptiella gymnastica</name>
    <dbReference type="NCBI Taxonomy" id="73025"/>
    <lineage>
        <taxon>Eukaryota</taxon>
        <taxon>Discoba</taxon>
        <taxon>Euglenozoa</taxon>
        <taxon>Euglenida</taxon>
        <taxon>Spirocuta</taxon>
        <taxon>Euglenophyceae</taxon>
        <taxon>Eutreptiales</taxon>
        <taxon>Eutreptiaceae</taxon>
        <taxon>Eutreptiella</taxon>
    </lineage>
</organism>
<feature type="compositionally biased region" description="Polar residues" evidence="1">
    <location>
        <begin position="67"/>
        <end position="97"/>
    </location>
</feature>
<name>A0A7S4CFZ1_9EUGL</name>
<feature type="region of interest" description="Disordered" evidence="1">
    <location>
        <begin position="67"/>
        <end position="117"/>
    </location>
</feature>
<protein>
    <submittedName>
        <fullName evidence="2">Uncharacterized protein</fullName>
    </submittedName>
</protein>
<reference evidence="2" key="1">
    <citation type="submission" date="2021-01" db="EMBL/GenBank/DDBJ databases">
        <authorList>
            <person name="Corre E."/>
            <person name="Pelletier E."/>
            <person name="Niang G."/>
            <person name="Scheremetjew M."/>
            <person name="Finn R."/>
            <person name="Kale V."/>
            <person name="Holt S."/>
            <person name="Cochrane G."/>
            <person name="Meng A."/>
            <person name="Brown T."/>
            <person name="Cohen L."/>
        </authorList>
    </citation>
    <scope>NUCLEOTIDE SEQUENCE</scope>
    <source>
        <strain evidence="2">CCMP1594</strain>
    </source>
</reference>
<proteinExistence type="predicted"/>
<dbReference type="AlphaFoldDB" id="A0A7S4CFZ1"/>
<accession>A0A7S4CFZ1</accession>
<sequence>MEDKQSSKDIHIVAKAKANFTMGHQWCSILPLLVKKVRTPAIPQLTSALCRFSHGLSLRAMYTDRQTAKAQQGPCLSTSPDMATRTTMPPHPYSSTSKNRDHGHFFVPTAPSDPPAD</sequence>